<comment type="caution">
    <text evidence="2">The sequence shown here is derived from an EMBL/GenBank/DDBJ whole genome shotgun (WGS) entry which is preliminary data.</text>
</comment>
<keyword evidence="1" id="KW-0812">Transmembrane</keyword>
<reference evidence="2" key="2">
    <citation type="submission" date="2023-01" db="EMBL/GenBank/DDBJ databases">
        <authorList>
            <person name="Sun Q."/>
            <person name="Evtushenko L."/>
        </authorList>
    </citation>
    <scope>NUCLEOTIDE SEQUENCE</scope>
    <source>
        <strain evidence="2">VKM Ac-1020</strain>
    </source>
</reference>
<feature type="transmembrane region" description="Helical" evidence="1">
    <location>
        <begin position="115"/>
        <end position="136"/>
    </location>
</feature>
<keyword evidence="1" id="KW-1133">Transmembrane helix</keyword>
<protein>
    <submittedName>
        <fullName evidence="2">Transporter</fullName>
    </submittedName>
</protein>
<dbReference type="Pfam" id="PF11188">
    <property type="entry name" value="DUF2975"/>
    <property type="match status" value="1"/>
</dbReference>
<dbReference type="AlphaFoldDB" id="A0A9W6LW68"/>
<feature type="transmembrane region" description="Helical" evidence="1">
    <location>
        <begin position="44"/>
        <end position="68"/>
    </location>
</feature>
<evidence type="ECO:0000313" key="2">
    <source>
        <dbReference type="EMBL" id="GLJ61076.1"/>
    </source>
</evidence>
<dbReference type="RefSeq" id="WP_271172784.1">
    <property type="nucleotide sequence ID" value="NZ_BSEJ01000004.1"/>
</dbReference>
<proteinExistence type="predicted"/>
<feature type="transmembrane region" description="Helical" evidence="1">
    <location>
        <begin position="88"/>
        <end position="109"/>
    </location>
</feature>
<keyword evidence="1" id="KW-0472">Membrane</keyword>
<keyword evidence="3" id="KW-1185">Reference proteome</keyword>
<dbReference type="Proteomes" id="UP001142462">
    <property type="component" value="Unassembled WGS sequence"/>
</dbReference>
<dbReference type="InterPro" id="IPR021354">
    <property type="entry name" value="DUF2975"/>
</dbReference>
<reference evidence="2" key="1">
    <citation type="journal article" date="2014" name="Int. J. Syst. Evol. Microbiol.">
        <title>Complete genome sequence of Corynebacterium casei LMG S-19264T (=DSM 44701T), isolated from a smear-ripened cheese.</title>
        <authorList>
            <consortium name="US DOE Joint Genome Institute (JGI-PGF)"/>
            <person name="Walter F."/>
            <person name="Albersmeier A."/>
            <person name="Kalinowski J."/>
            <person name="Ruckert C."/>
        </authorList>
    </citation>
    <scope>NUCLEOTIDE SEQUENCE</scope>
    <source>
        <strain evidence="2">VKM Ac-1020</strain>
    </source>
</reference>
<accession>A0A9W6LW68</accession>
<feature type="transmembrane region" description="Helical" evidence="1">
    <location>
        <begin position="7"/>
        <end position="32"/>
    </location>
</feature>
<name>A0A9W6LW68_9MICO</name>
<sequence>MSRATILILRVVIALALAGSVVVQAFLLPLIWVDLEGVETASRVAFVVILGLGVATMQVFGVCVWQLLTRVRRGSIFSESSFRYVDVIIGAIAAAALLAFALAILLAPGSAAPGLVGLVCGASLALGGMALLVVVMKALLRQAIAREHEAQALRHELGEVI</sequence>
<dbReference type="EMBL" id="BSEJ01000004">
    <property type="protein sequence ID" value="GLJ61076.1"/>
    <property type="molecule type" value="Genomic_DNA"/>
</dbReference>
<evidence type="ECO:0000256" key="1">
    <source>
        <dbReference type="SAM" id="Phobius"/>
    </source>
</evidence>
<gene>
    <name evidence="2" type="ORF">GCM10017576_12050</name>
</gene>
<evidence type="ECO:0000313" key="3">
    <source>
        <dbReference type="Proteomes" id="UP001142462"/>
    </source>
</evidence>
<organism evidence="2 3">
    <name type="scientific">Microbacterium barkeri</name>
    <dbReference type="NCBI Taxonomy" id="33917"/>
    <lineage>
        <taxon>Bacteria</taxon>
        <taxon>Bacillati</taxon>
        <taxon>Actinomycetota</taxon>
        <taxon>Actinomycetes</taxon>
        <taxon>Micrococcales</taxon>
        <taxon>Microbacteriaceae</taxon>
        <taxon>Microbacterium</taxon>
    </lineage>
</organism>